<evidence type="ECO:0000256" key="2">
    <source>
        <dbReference type="ARBA" id="ARBA00006734"/>
    </source>
</evidence>
<evidence type="ECO:0000256" key="10">
    <source>
        <dbReference type="ARBA" id="ARBA00041392"/>
    </source>
</evidence>
<keyword evidence="6" id="KW-0808">Transferase</keyword>
<proteinExistence type="inferred from homology"/>
<evidence type="ECO:0000256" key="11">
    <source>
        <dbReference type="ARBA" id="ARBA00042436"/>
    </source>
</evidence>
<dbReference type="PANTHER" id="PTHR11129">
    <property type="entry name" value="PROTEIN FARNESYLTRANSFERASE ALPHA SUBUNIT/RAB GERANYLGERANYL TRANSFERASE ALPHA SUBUNIT"/>
    <property type="match status" value="1"/>
</dbReference>
<comment type="similarity">
    <text evidence="2">Belongs to the protein prenyltransferase subunit alpha family.</text>
</comment>
<dbReference type="Proteomes" id="UP000799750">
    <property type="component" value="Unassembled WGS sequence"/>
</dbReference>
<evidence type="ECO:0000256" key="14">
    <source>
        <dbReference type="SAM" id="MobiDB-lite"/>
    </source>
</evidence>
<keyword evidence="5" id="KW-0637">Prenyltransferase</keyword>
<evidence type="ECO:0000256" key="12">
    <source>
        <dbReference type="ARBA" id="ARBA00043086"/>
    </source>
</evidence>
<gene>
    <name evidence="15" type="ORF">BU16DRAFT_285820</name>
</gene>
<evidence type="ECO:0000256" key="7">
    <source>
        <dbReference type="ARBA" id="ARBA00022737"/>
    </source>
</evidence>
<dbReference type="AlphaFoldDB" id="A0A6A6R661"/>
<dbReference type="EC" id="2.5.1.58" evidence="4"/>
<evidence type="ECO:0000313" key="15">
    <source>
        <dbReference type="EMBL" id="KAF2499882.1"/>
    </source>
</evidence>
<evidence type="ECO:0000256" key="8">
    <source>
        <dbReference type="ARBA" id="ARBA00022842"/>
    </source>
</evidence>
<organism evidence="15 16">
    <name type="scientific">Lophium mytilinum</name>
    <dbReference type="NCBI Taxonomy" id="390894"/>
    <lineage>
        <taxon>Eukaryota</taxon>
        <taxon>Fungi</taxon>
        <taxon>Dikarya</taxon>
        <taxon>Ascomycota</taxon>
        <taxon>Pezizomycotina</taxon>
        <taxon>Dothideomycetes</taxon>
        <taxon>Pleosporomycetidae</taxon>
        <taxon>Mytilinidiales</taxon>
        <taxon>Mytilinidiaceae</taxon>
        <taxon>Lophium</taxon>
    </lineage>
</organism>
<evidence type="ECO:0000256" key="1">
    <source>
        <dbReference type="ARBA" id="ARBA00001946"/>
    </source>
</evidence>
<dbReference type="GO" id="GO:0004662">
    <property type="term" value="F:CAAX-protein geranylgeranyltransferase activity"/>
    <property type="evidence" value="ECO:0007669"/>
    <property type="project" value="UniProtKB-EC"/>
</dbReference>
<dbReference type="InterPro" id="IPR002088">
    <property type="entry name" value="Prenyl_trans_a"/>
</dbReference>
<accession>A0A6A6R661</accession>
<reference evidence="15" key="1">
    <citation type="journal article" date="2020" name="Stud. Mycol.">
        <title>101 Dothideomycetes genomes: a test case for predicting lifestyles and emergence of pathogens.</title>
        <authorList>
            <person name="Haridas S."/>
            <person name="Albert R."/>
            <person name="Binder M."/>
            <person name="Bloem J."/>
            <person name="Labutti K."/>
            <person name="Salamov A."/>
            <person name="Andreopoulos B."/>
            <person name="Baker S."/>
            <person name="Barry K."/>
            <person name="Bills G."/>
            <person name="Bluhm B."/>
            <person name="Cannon C."/>
            <person name="Castanera R."/>
            <person name="Culley D."/>
            <person name="Daum C."/>
            <person name="Ezra D."/>
            <person name="Gonzalez J."/>
            <person name="Henrissat B."/>
            <person name="Kuo A."/>
            <person name="Liang C."/>
            <person name="Lipzen A."/>
            <person name="Lutzoni F."/>
            <person name="Magnuson J."/>
            <person name="Mondo S."/>
            <person name="Nolan M."/>
            <person name="Ohm R."/>
            <person name="Pangilinan J."/>
            <person name="Park H.-J."/>
            <person name="Ramirez L."/>
            <person name="Alfaro M."/>
            <person name="Sun H."/>
            <person name="Tritt A."/>
            <person name="Yoshinaga Y."/>
            <person name="Zwiers L.-H."/>
            <person name="Turgeon B."/>
            <person name="Goodwin S."/>
            <person name="Spatafora J."/>
            <person name="Crous P."/>
            <person name="Grigoriev I."/>
        </authorList>
    </citation>
    <scope>NUCLEOTIDE SEQUENCE</scope>
    <source>
        <strain evidence="15">CBS 269.34</strain>
    </source>
</reference>
<feature type="region of interest" description="Disordered" evidence="14">
    <location>
        <begin position="1"/>
        <end position="42"/>
    </location>
</feature>
<keyword evidence="8" id="KW-0460">Magnesium</keyword>
<dbReference type="GO" id="GO:0005965">
    <property type="term" value="C:protein farnesyltransferase complex"/>
    <property type="evidence" value="ECO:0007669"/>
    <property type="project" value="TreeGrafter"/>
</dbReference>
<evidence type="ECO:0000256" key="9">
    <source>
        <dbReference type="ARBA" id="ARBA00040965"/>
    </source>
</evidence>
<dbReference type="EC" id="2.5.1.59" evidence="3"/>
<evidence type="ECO:0000256" key="6">
    <source>
        <dbReference type="ARBA" id="ARBA00022679"/>
    </source>
</evidence>
<evidence type="ECO:0000256" key="4">
    <source>
        <dbReference type="ARBA" id="ARBA00012702"/>
    </source>
</evidence>
<comment type="cofactor">
    <cofactor evidence="1">
        <name>Mg(2+)</name>
        <dbReference type="ChEBI" id="CHEBI:18420"/>
    </cofactor>
</comment>
<dbReference type="GO" id="GO:0004660">
    <property type="term" value="F:protein farnesyltransferase activity"/>
    <property type="evidence" value="ECO:0007669"/>
    <property type="project" value="UniProtKB-EC"/>
</dbReference>
<dbReference type="SUPFAM" id="SSF48439">
    <property type="entry name" value="Protein prenylyltransferase"/>
    <property type="match status" value="1"/>
</dbReference>
<evidence type="ECO:0000256" key="13">
    <source>
        <dbReference type="ARBA" id="ARBA00043219"/>
    </source>
</evidence>
<dbReference type="GO" id="GO:0005953">
    <property type="term" value="C:CAAX-protein geranylgeranyltransferase complex"/>
    <property type="evidence" value="ECO:0007669"/>
    <property type="project" value="TreeGrafter"/>
</dbReference>
<sequence length="346" mass="39254">MQGMSSSTSPPSPAKDTCNPSSWCPLPTRPPEPQTPLTMTSYASDPAWADIEPLPQDDGGPHPLAAIAYKDEYSEAMSYLRAVMAKNEMSERVLGLTERIIGMNPAHYTVWLYRARVLSALNSPLRTELAWLNPTALKHLKNYQIWHHRQTIVDALDSAEGEQAFVASMMEQDAKNYHVWSYRQWLVKRFSLWDAGELENVEAMLEHDVRNNSVWNHRFFLVFGREDGVVVEQKIVDREVEYAKEAIRKAPQNQAPWNYIRGVLRAAKLAPSALKEFAAEFAPVERPEEIKSSHALDLLAEIYAQEQGKKEEAARVLDLLAEKYDPIRANYWNFRKSQLGTASAAA</sequence>
<keyword evidence="16" id="KW-1185">Reference proteome</keyword>
<name>A0A6A6R661_9PEZI</name>
<evidence type="ECO:0000256" key="3">
    <source>
        <dbReference type="ARBA" id="ARBA00012700"/>
    </source>
</evidence>
<protein>
    <recommendedName>
        <fullName evidence="9">Protein farnesyltransferase/geranylgeranyltransferase type-1 subunit alpha</fullName>
        <ecNumber evidence="4">2.5.1.58</ecNumber>
        <ecNumber evidence="3">2.5.1.59</ecNumber>
    </recommendedName>
    <alternativeName>
        <fullName evidence="12">CAAX farnesyltransferase subunit alpha</fullName>
    </alternativeName>
    <alternativeName>
        <fullName evidence="11">FTase-alpha</fullName>
    </alternativeName>
    <alternativeName>
        <fullName evidence="10">Ras proteins prenyltransferase subunit alpha</fullName>
    </alternativeName>
    <alternativeName>
        <fullName evidence="13">Type I protein geranyl-geranyltransferase subunit alpha</fullName>
    </alternativeName>
</protein>
<dbReference type="Pfam" id="PF01239">
    <property type="entry name" value="PPTA"/>
    <property type="match status" value="5"/>
</dbReference>
<dbReference type="PANTHER" id="PTHR11129:SF1">
    <property type="entry name" value="PROTEIN FARNESYLTRANSFERASE_GERANYLGERANYLTRANSFERASE TYPE-1 SUBUNIT ALPHA"/>
    <property type="match status" value="1"/>
</dbReference>
<keyword evidence="7" id="KW-0677">Repeat</keyword>
<dbReference type="OrthoDB" id="272289at2759"/>
<dbReference type="Gene3D" id="1.25.40.120">
    <property type="entry name" value="Protein prenylyltransferase"/>
    <property type="match status" value="1"/>
</dbReference>
<dbReference type="PROSITE" id="PS51147">
    <property type="entry name" value="PFTA"/>
    <property type="match status" value="4"/>
</dbReference>
<evidence type="ECO:0000256" key="5">
    <source>
        <dbReference type="ARBA" id="ARBA00022602"/>
    </source>
</evidence>
<dbReference type="EMBL" id="MU004184">
    <property type="protein sequence ID" value="KAF2499882.1"/>
    <property type="molecule type" value="Genomic_DNA"/>
</dbReference>
<evidence type="ECO:0000313" key="16">
    <source>
        <dbReference type="Proteomes" id="UP000799750"/>
    </source>
</evidence>